<evidence type="ECO:0000313" key="2">
    <source>
        <dbReference type="EMBL" id="EGZ04990.1"/>
    </source>
</evidence>
<organism evidence="2 3">
    <name type="scientific">Phytophthora sojae (strain P6497)</name>
    <name type="common">Soybean stem and root rot agent</name>
    <name type="synonym">Phytophthora megasperma f. sp. glycines</name>
    <dbReference type="NCBI Taxonomy" id="1094619"/>
    <lineage>
        <taxon>Eukaryota</taxon>
        <taxon>Sar</taxon>
        <taxon>Stramenopiles</taxon>
        <taxon>Oomycota</taxon>
        <taxon>Peronosporomycetes</taxon>
        <taxon>Peronosporales</taxon>
        <taxon>Peronosporaceae</taxon>
        <taxon>Phytophthora</taxon>
    </lineage>
</organism>
<dbReference type="KEGG" id="psoj:PHYSODRAFT_250356"/>
<dbReference type="EMBL" id="JH159171">
    <property type="protein sequence ID" value="EGZ04990.1"/>
    <property type="molecule type" value="Genomic_DNA"/>
</dbReference>
<evidence type="ECO:0000256" key="1">
    <source>
        <dbReference type="SAM" id="Phobius"/>
    </source>
</evidence>
<dbReference type="Proteomes" id="UP000002640">
    <property type="component" value="Unassembled WGS sequence"/>
</dbReference>
<accession>G5AHR9</accession>
<dbReference type="AlphaFoldDB" id="G5AHR9"/>
<dbReference type="InParanoid" id="G5AHR9"/>
<gene>
    <name evidence="2" type="ORF">PHYSODRAFT_250356</name>
</gene>
<dbReference type="GeneID" id="20638033"/>
<evidence type="ECO:0000313" key="3">
    <source>
        <dbReference type="Proteomes" id="UP000002640"/>
    </source>
</evidence>
<reference evidence="2 3" key="1">
    <citation type="journal article" date="2006" name="Science">
        <title>Phytophthora genome sequences uncover evolutionary origins and mechanisms of pathogenesis.</title>
        <authorList>
            <person name="Tyler B.M."/>
            <person name="Tripathy S."/>
            <person name="Zhang X."/>
            <person name="Dehal P."/>
            <person name="Jiang R.H."/>
            <person name="Aerts A."/>
            <person name="Arredondo F.D."/>
            <person name="Baxter L."/>
            <person name="Bensasson D."/>
            <person name="Beynon J.L."/>
            <person name="Chapman J."/>
            <person name="Damasceno C.M."/>
            <person name="Dorrance A.E."/>
            <person name="Dou D."/>
            <person name="Dickerman A.W."/>
            <person name="Dubchak I.L."/>
            <person name="Garbelotto M."/>
            <person name="Gijzen M."/>
            <person name="Gordon S.G."/>
            <person name="Govers F."/>
            <person name="Grunwald N.J."/>
            <person name="Huang W."/>
            <person name="Ivors K.L."/>
            <person name="Jones R.W."/>
            <person name="Kamoun S."/>
            <person name="Krampis K."/>
            <person name="Lamour K.H."/>
            <person name="Lee M.K."/>
            <person name="McDonald W.H."/>
            <person name="Medina M."/>
            <person name="Meijer H.J."/>
            <person name="Nordberg E.K."/>
            <person name="Maclean D.J."/>
            <person name="Ospina-Giraldo M.D."/>
            <person name="Morris P.F."/>
            <person name="Phuntumart V."/>
            <person name="Putnam N.H."/>
            <person name="Rash S."/>
            <person name="Rose J.K."/>
            <person name="Sakihama Y."/>
            <person name="Salamov A.A."/>
            <person name="Savidor A."/>
            <person name="Scheuring C.F."/>
            <person name="Smith B.M."/>
            <person name="Sobral B.W."/>
            <person name="Terry A."/>
            <person name="Torto-Alalibo T.A."/>
            <person name="Win J."/>
            <person name="Xu Z."/>
            <person name="Zhang H."/>
            <person name="Grigoriev I.V."/>
            <person name="Rokhsar D.S."/>
            <person name="Boore J.L."/>
        </authorList>
    </citation>
    <scope>NUCLEOTIDE SEQUENCE [LARGE SCALE GENOMIC DNA]</scope>
    <source>
        <strain evidence="2 3">P6497</strain>
    </source>
</reference>
<dbReference type="RefSeq" id="XP_009539620.1">
    <property type="nucleotide sequence ID" value="XM_009541325.1"/>
</dbReference>
<keyword evidence="1" id="KW-1133">Transmembrane helix</keyword>
<protein>
    <recommendedName>
        <fullName evidence="4">Transmembrane protein</fullName>
    </recommendedName>
</protein>
<name>G5AHR9_PHYSP</name>
<proteinExistence type="predicted"/>
<keyword evidence="3" id="KW-1185">Reference proteome</keyword>
<evidence type="ECO:0008006" key="4">
    <source>
        <dbReference type="Google" id="ProtNLM"/>
    </source>
</evidence>
<keyword evidence="1" id="KW-0812">Transmembrane</keyword>
<sequence>MQLMTAYPLESDRKPVVFSAVVAICSPIVFMLAYIIGRKSTRYTSVPVVATGDHVTMTARRRSSAYREGLQQNGLTSFEVATGAALTNRFGVISSYDNYAVHDNQLIATIDAVYCNGFLVVNGKFLIGAQDLLPLIVMKLTRVRFTNIFVHEMDKNTVKETSMLVYPTTIAWSDLLHLNVTALS</sequence>
<keyword evidence="1" id="KW-0472">Membrane</keyword>
<feature type="transmembrane region" description="Helical" evidence="1">
    <location>
        <begin position="16"/>
        <end position="36"/>
    </location>
</feature>